<comment type="catalytic activity">
    <reaction evidence="4 7">
        <text>uridine(38/39/40) in tRNA = pseudouridine(38/39/40) in tRNA</text>
        <dbReference type="Rhea" id="RHEA:22376"/>
        <dbReference type="Rhea" id="RHEA-COMP:10085"/>
        <dbReference type="Rhea" id="RHEA-COMP:10087"/>
        <dbReference type="ChEBI" id="CHEBI:65314"/>
        <dbReference type="ChEBI" id="CHEBI:65315"/>
        <dbReference type="EC" id="5.4.99.12"/>
    </reaction>
</comment>
<gene>
    <name evidence="4 9" type="primary">truA</name>
    <name evidence="9" type="ORF">GXP67_27205</name>
</gene>
<dbReference type="InterPro" id="IPR020097">
    <property type="entry name" value="PsdUridine_synth_TruA_a/b_dom"/>
</dbReference>
<evidence type="ECO:0000256" key="6">
    <source>
        <dbReference type="PIRSR" id="PIRSR001430-2"/>
    </source>
</evidence>
<evidence type="ECO:0000256" key="1">
    <source>
        <dbReference type="ARBA" id="ARBA00009375"/>
    </source>
</evidence>
<evidence type="ECO:0000259" key="8">
    <source>
        <dbReference type="Pfam" id="PF01416"/>
    </source>
</evidence>
<feature type="binding site" evidence="4 6">
    <location>
        <position position="109"/>
    </location>
    <ligand>
        <name>substrate</name>
    </ligand>
</feature>
<keyword evidence="3 4" id="KW-0413">Isomerase</keyword>
<dbReference type="PANTHER" id="PTHR11142:SF0">
    <property type="entry name" value="TRNA PSEUDOURIDINE SYNTHASE-LIKE 1"/>
    <property type="match status" value="1"/>
</dbReference>
<organism evidence="9 10">
    <name type="scientific">Rhodocytophaga rosea</name>
    <dbReference type="NCBI Taxonomy" id="2704465"/>
    <lineage>
        <taxon>Bacteria</taxon>
        <taxon>Pseudomonadati</taxon>
        <taxon>Bacteroidota</taxon>
        <taxon>Cytophagia</taxon>
        <taxon>Cytophagales</taxon>
        <taxon>Rhodocytophagaceae</taxon>
        <taxon>Rhodocytophaga</taxon>
    </lineage>
</organism>
<name>A0A6C0GPV1_9BACT</name>
<protein>
    <recommendedName>
        <fullName evidence="4">tRNA pseudouridine synthase A</fullName>
        <ecNumber evidence="4">5.4.99.12</ecNumber>
    </recommendedName>
    <alternativeName>
        <fullName evidence="4">tRNA pseudouridine(38-40) synthase</fullName>
    </alternativeName>
    <alternativeName>
        <fullName evidence="4">tRNA pseudouridylate synthase I</fullName>
    </alternativeName>
    <alternativeName>
        <fullName evidence="4">tRNA-uridine isomerase I</fullName>
    </alternativeName>
</protein>
<sequence>MRYFIEIAYKGTKYHGWQIQANAYTVQEAFNRALSTLLKEDAATIGSGRTDTGVHASQQYIHVDTSKPLQTHPHLYQLNALLPADIVAKNIIPVAAKAHARFDAISRSYEYRISLQKNPFLKDMSYLYTKPLDVAAMNEAAGILLRYEDFTCFSRVKTDVNHFLCTIHEACWKNSGDLLIFYIRANRFLRGMVRAIVGTLMEVGLHRLSLEGFEQVLLSKNRSAAGRSVPPDGLFLTSVVYDERIFERNDKGE</sequence>
<evidence type="ECO:0000313" key="10">
    <source>
        <dbReference type="Proteomes" id="UP000480178"/>
    </source>
</evidence>
<reference evidence="9 10" key="1">
    <citation type="submission" date="2020-01" db="EMBL/GenBank/DDBJ databases">
        <authorList>
            <person name="Kim M.K."/>
        </authorList>
    </citation>
    <scope>NUCLEOTIDE SEQUENCE [LARGE SCALE GENOMIC DNA]</scope>
    <source>
        <strain evidence="9 10">172606-1</strain>
    </source>
</reference>
<dbReference type="KEGG" id="rhoz:GXP67_27205"/>
<evidence type="ECO:0000256" key="4">
    <source>
        <dbReference type="HAMAP-Rule" id="MF_00171"/>
    </source>
</evidence>
<keyword evidence="2 4" id="KW-0819">tRNA processing</keyword>
<dbReference type="SUPFAM" id="SSF55120">
    <property type="entry name" value="Pseudouridine synthase"/>
    <property type="match status" value="1"/>
</dbReference>
<dbReference type="InterPro" id="IPR020095">
    <property type="entry name" value="PsdUridine_synth_TruA_C"/>
</dbReference>
<dbReference type="InterPro" id="IPR020103">
    <property type="entry name" value="PsdUridine_synth_cat_dom_sf"/>
</dbReference>
<dbReference type="GO" id="GO:0003723">
    <property type="term" value="F:RNA binding"/>
    <property type="evidence" value="ECO:0007669"/>
    <property type="project" value="InterPro"/>
</dbReference>
<comment type="function">
    <text evidence="4">Formation of pseudouridine at positions 38, 39 and 40 in the anticodon stem and loop of transfer RNAs.</text>
</comment>
<dbReference type="CDD" id="cd02570">
    <property type="entry name" value="PseudoU_synth_EcTruA"/>
    <property type="match status" value="1"/>
</dbReference>
<evidence type="ECO:0000313" key="9">
    <source>
        <dbReference type="EMBL" id="QHT70071.1"/>
    </source>
</evidence>
<dbReference type="EC" id="5.4.99.12" evidence="4"/>
<dbReference type="GO" id="GO:0160147">
    <property type="term" value="F:tRNA pseudouridine(38-40) synthase activity"/>
    <property type="evidence" value="ECO:0007669"/>
    <property type="project" value="UniProtKB-EC"/>
</dbReference>
<evidence type="ECO:0000256" key="2">
    <source>
        <dbReference type="ARBA" id="ARBA00022694"/>
    </source>
</evidence>
<dbReference type="FunFam" id="3.30.70.580:FF:000001">
    <property type="entry name" value="tRNA pseudouridine synthase A"/>
    <property type="match status" value="1"/>
</dbReference>
<dbReference type="Proteomes" id="UP000480178">
    <property type="component" value="Chromosome"/>
</dbReference>
<dbReference type="EMBL" id="CP048222">
    <property type="protein sequence ID" value="QHT70071.1"/>
    <property type="molecule type" value="Genomic_DNA"/>
</dbReference>
<dbReference type="Gene3D" id="3.30.70.580">
    <property type="entry name" value="Pseudouridine synthase I, catalytic domain, N-terminal subdomain"/>
    <property type="match status" value="1"/>
</dbReference>
<comment type="subunit">
    <text evidence="4">Homodimer.</text>
</comment>
<evidence type="ECO:0000256" key="3">
    <source>
        <dbReference type="ARBA" id="ARBA00023235"/>
    </source>
</evidence>
<dbReference type="AlphaFoldDB" id="A0A6C0GPV1"/>
<proteinExistence type="inferred from homology"/>
<dbReference type="Gene3D" id="3.30.70.660">
    <property type="entry name" value="Pseudouridine synthase I, catalytic domain, C-terminal subdomain"/>
    <property type="match status" value="1"/>
</dbReference>
<keyword evidence="10" id="KW-1185">Reference proteome</keyword>
<evidence type="ECO:0000256" key="7">
    <source>
        <dbReference type="RuleBase" id="RU003792"/>
    </source>
</evidence>
<feature type="domain" description="Pseudouridine synthase I TruA alpha/beta" evidence="8">
    <location>
        <begin position="148"/>
        <end position="242"/>
    </location>
</feature>
<dbReference type="InterPro" id="IPR020094">
    <property type="entry name" value="TruA/RsuA/RluB/E/F_N"/>
</dbReference>
<dbReference type="PANTHER" id="PTHR11142">
    <property type="entry name" value="PSEUDOURIDYLATE SYNTHASE"/>
    <property type="match status" value="1"/>
</dbReference>
<comment type="caution">
    <text evidence="4">Lacks conserved residue(s) required for the propagation of feature annotation.</text>
</comment>
<dbReference type="NCBIfam" id="TIGR00071">
    <property type="entry name" value="hisT_truA"/>
    <property type="match status" value="1"/>
</dbReference>
<dbReference type="RefSeq" id="WP_162446054.1">
    <property type="nucleotide sequence ID" value="NZ_CP048222.1"/>
</dbReference>
<evidence type="ECO:0000256" key="5">
    <source>
        <dbReference type="PIRSR" id="PIRSR001430-1"/>
    </source>
</evidence>
<comment type="similarity">
    <text evidence="1 4 7">Belongs to the tRNA pseudouridine synthase TruA family.</text>
</comment>
<feature type="active site" description="Nucleophile" evidence="4 5">
    <location>
        <position position="51"/>
    </location>
</feature>
<dbReference type="HAMAP" id="MF_00171">
    <property type="entry name" value="TruA"/>
    <property type="match status" value="1"/>
</dbReference>
<dbReference type="InterPro" id="IPR001406">
    <property type="entry name" value="PsdUridine_synth_TruA"/>
</dbReference>
<dbReference type="PIRSF" id="PIRSF001430">
    <property type="entry name" value="tRNA_psdUrid_synth"/>
    <property type="match status" value="1"/>
</dbReference>
<dbReference type="Pfam" id="PF01416">
    <property type="entry name" value="PseudoU_synth_1"/>
    <property type="match status" value="1"/>
</dbReference>
<accession>A0A6C0GPV1</accession>
<dbReference type="GO" id="GO:0031119">
    <property type="term" value="P:tRNA pseudouridine synthesis"/>
    <property type="evidence" value="ECO:0007669"/>
    <property type="project" value="UniProtKB-UniRule"/>
</dbReference>